<dbReference type="PANTHER" id="PTHR43000">
    <property type="entry name" value="DTDP-D-GLUCOSE 4,6-DEHYDRATASE-RELATED"/>
    <property type="match status" value="1"/>
</dbReference>
<accession>A0A0F8YJR7</accession>
<dbReference type="Gene3D" id="3.90.25.10">
    <property type="entry name" value="UDP-galactose 4-epimerase, domain 1"/>
    <property type="match status" value="2"/>
</dbReference>
<comment type="caution">
    <text evidence="3">The sequence shown here is derived from an EMBL/GenBank/DDBJ whole genome shotgun (WGS) entry which is preliminary data.</text>
</comment>
<proteinExistence type="inferred from homology"/>
<gene>
    <name evidence="3" type="ORF">LCGC14_2811360</name>
</gene>
<protein>
    <recommendedName>
        <fullName evidence="2">NAD-dependent epimerase/dehydratase domain-containing protein</fullName>
    </recommendedName>
</protein>
<dbReference type="Gene3D" id="3.40.50.720">
    <property type="entry name" value="NAD(P)-binding Rossmann-like Domain"/>
    <property type="match status" value="1"/>
</dbReference>
<organism evidence="3">
    <name type="scientific">marine sediment metagenome</name>
    <dbReference type="NCBI Taxonomy" id="412755"/>
    <lineage>
        <taxon>unclassified sequences</taxon>
        <taxon>metagenomes</taxon>
        <taxon>ecological metagenomes</taxon>
    </lineage>
</organism>
<sequence>YGDYGGIDYSRYIEINGDLTDRDFVNEILAIHRPDVIIHLASQPSMPYSQINGERALYTQVTNISMLINLLWGAKENGLFPKFITTTTTGIPGQHYAVIEEAQTLNCAGSWYHVSRGFDSANLRLAGLQFGFTCVEFRTSIVYGLQTELLRKLGIATRFDTDYYFGTAFNRFIKMGMEGKPLTVYGKGLQTKPFISLEDTVHSLVNSIDYIFPAGHTILNQTTSSIAIVDLANMIATMTSGQVKHIDNPRKENEEFMMEFKNEKFLDVLAKEPTDMKSEVKKMVDYLKRSYSFTTTCDTTNSQELNAKQDKS</sequence>
<evidence type="ECO:0000256" key="1">
    <source>
        <dbReference type="ARBA" id="ARBA00007637"/>
    </source>
</evidence>
<evidence type="ECO:0000259" key="2">
    <source>
        <dbReference type="Pfam" id="PF01370"/>
    </source>
</evidence>
<feature type="non-terminal residue" evidence="3">
    <location>
        <position position="1"/>
    </location>
</feature>
<dbReference type="InterPro" id="IPR036291">
    <property type="entry name" value="NAD(P)-bd_dom_sf"/>
</dbReference>
<name>A0A0F8YJR7_9ZZZZ</name>
<dbReference type="InterPro" id="IPR001509">
    <property type="entry name" value="Epimerase_deHydtase"/>
</dbReference>
<dbReference type="Pfam" id="PF01370">
    <property type="entry name" value="Epimerase"/>
    <property type="match status" value="1"/>
</dbReference>
<dbReference type="EMBL" id="LAZR01053031">
    <property type="protein sequence ID" value="KKK81647.1"/>
    <property type="molecule type" value="Genomic_DNA"/>
</dbReference>
<feature type="domain" description="NAD-dependent epimerase/dehydratase" evidence="2">
    <location>
        <begin position="15"/>
        <end position="204"/>
    </location>
</feature>
<evidence type="ECO:0000313" key="3">
    <source>
        <dbReference type="EMBL" id="KKK81647.1"/>
    </source>
</evidence>
<reference evidence="3" key="1">
    <citation type="journal article" date="2015" name="Nature">
        <title>Complex archaea that bridge the gap between prokaryotes and eukaryotes.</title>
        <authorList>
            <person name="Spang A."/>
            <person name="Saw J.H."/>
            <person name="Jorgensen S.L."/>
            <person name="Zaremba-Niedzwiedzka K."/>
            <person name="Martijn J."/>
            <person name="Lind A.E."/>
            <person name="van Eijk R."/>
            <person name="Schleper C."/>
            <person name="Guy L."/>
            <person name="Ettema T.J."/>
        </authorList>
    </citation>
    <scope>NUCLEOTIDE SEQUENCE</scope>
</reference>
<dbReference type="SUPFAM" id="SSF51735">
    <property type="entry name" value="NAD(P)-binding Rossmann-fold domains"/>
    <property type="match status" value="1"/>
</dbReference>
<comment type="similarity">
    <text evidence="1">Belongs to the NAD(P)-dependent epimerase/dehydratase family.</text>
</comment>
<dbReference type="AlphaFoldDB" id="A0A0F8YJR7"/>